<dbReference type="EMBL" id="JACHXH010000010">
    <property type="protein sequence ID" value="MBB3135332.1"/>
    <property type="molecule type" value="Genomic_DNA"/>
</dbReference>
<dbReference type="AlphaFoldDB" id="A0A7W5FZX7"/>
<feature type="region of interest" description="Disordered" evidence="1">
    <location>
        <begin position="96"/>
        <end position="125"/>
    </location>
</feature>
<sequence length="125" mass="13569">MRAALVETGAFNPGHAVRTVSIGGSDYTDLVLMPALMAEMRISAPGFDIRRKPTTREAVMSDLRRRDNDLAIGPLAAAPDALVLTESIRLDLRTGRTPADHQYGDRAAGGTDRKEIRPAWHTGCE</sequence>
<dbReference type="Proteomes" id="UP000518315">
    <property type="component" value="Unassembled WGS sequence"/>
</dbReference>
<keyword evidence="2" id="KW-0238">DNA-binding</keyword>
<gene>
    <name evidence="2" type="ORF">FHS26_003077</name>
</gene>
<accession>A0A7W5FZX7</accession>
<name>A0A7W5FZX7_9HYPH</name>
<feature type="compositionally biased region" description="Basic and acidic residues" evidence="1">
    <location>
        <begin position="111"/>
        <end position="125"/>
    </location>
</feature>
<dbReference type="GO" id="GO:0003677">
    <property type="term" value="F:DNA binding"/>
    <property type="evidence" value="ECO:0007669"/>
    <property type="project" value="UniProtKB-KW"/>
</dbReference>
<evidence type="ECO:0000256" key="1">
    <source>
        <dbReference type="SAM" id="MobiDB-lite"/>
    </source>
</evidence>
<dbReference type="RefSeq" id="WP_165504888.1">
    <property type="nucleotide sequence ID" value="NZ_JACHXH010000010.1"/>
</dbReference>
<organism evidence="2 3">
    <name type="scientific">Rhizobium pisi</name>
    <dbReference type="NCBI Taxonomy" id="574561"/>
    <lineage>
        <taxon>Bacteria</taxon>
        <taxon>Pseudomonadati</taxon>
        <taxon>Pseudomonadota</taxon>
        <taxon>Alphaproteobacteria</taxon>
        <taxon>Hyphomicrobiales</taxon>
        <taxon>Rhizobiaceae</taxon>
        <taxon>Rhizobium/Agrobacterium group</taxon>
        <taxon>Rhizobium</taxon>
    </lineage>
</organism>
<dbReference type="Gene3D" id="3.40.190.10">
    <property type="entry name" value="Periplasmic binding protein-like II"/>
    <property type="match status" value="1"/>
</dbReference>
<reference evidence="2 3" key="1">
    <citation type="submission" date="2020-08" db="EMBL/GenBank/DDBJ databases">
        <title>Genomic Encyclopedia of Type Strains, Phase III (KMG-III): the genomes of soil and plant-associated and newly described type strains.</title>
        <authorList>
            <person name="Whitman W."/>
        </authorList>
    </citation>
    <scope>NUCLEOTIDE SEQUENCE [LARGE SCALE GENOMIC DNA]</scope>
    <source>
        <strain evidence="2 3">CECT 4113</strain>
    </source>
</reference>
<evidence type="ECO:0000313" key="3">
    <source>
        <dbReference type="Proteomes" id="UP000518315"/>
    </source>
</evidence>
<comment type="caution">
    <text evidence="2">The sequence shown here is derived from an EMBL/GenBank/DDBJ whole genome shotgun (WGS) entry which is preliminary data.</text>
</comment>
<keyword evidence="3" id="KW-1185">Reference proteome</keyword>
<evidence type="ECO:0000313" key="2">
    <source>
        <dbReference type="EMBL" id="MBB3135332.1"/>
    </source>
</evidence>
<dbReference type="SUPFAM" id="SSF53850">
    <property type="entry name" value="Periplasmic binding protein-like II"/>
    <property type="match status" value="1"/>
</dbReference>
<proteinExistence type="predicted"/>
<protein>
    <submittedName>
        <fullName evidence="2">DNA-binding transcriptional LysR family regulator</fullName>
    </submittedName>
</protein>